<gene>
    <name evidence="1" type="ORF">BTG_10565</name>
</gene>
<dbReference type="RefSeq" id="WP_000659528.1">
    <property type="nucleotide sequence ID" value="NC_018500.1"/>
</dbReference>
<accession>A0A9W3JGB8</accession>
<sequence length="126" mass="13908">MKEKDLNISEVRGAKKNISDLQVYGDGDTFALLCKASSKEKGWMKSTKVCNVDGGCVMQVTTQQKNPDGSYAVAEALTYVPGVHIDTESEPRKMVPIPAEKYEVNLLVEQGKRNLQSSWIKGAEEK</sequence>
<dbReference type="KEGG" id="bti:BTG_10565"/>
<name>A0A9W3JGB8_BACTU</name>
<dbReference type="AlphaFoldDB" id="A0A9W3JGB8"/>
<dbReference type="Proteomes" id="UP000005259">
    <property type="component" value="Chromosome"/>
</dbReference>
<protein>
    <submittedName>
        <fullName evidence="1">Phage protein</fullName>
    </submittedName>
</protein>
<proteinExistence type="predicted"/>
<reference evidence="1 2" key="1">
    <citation type="submission" date="2012-08" db="EMBL/GenBank/DDBJ databases">
        <authorList>
            <person name="Doggett N."/>
            <person name="Teshima H."/>
            <person name="Bruce D."/>
            <person name="Detter J.C."/>
            <person name="Johnson S.L."/>
            <person name="Han C."/>
        </authorList>
    </citation>
    <scope>NUCLEOTIDE SEQUENCE [LARGE SCALE GENOMIC DNA]</scope>
    <source>
        <strain evidence="1 2">HD-771</strain>
    </source>
</reference>
<organism evidence="1 2">
    <name type="scientific">Bacillus thuringiensis HD-771</name>
    <dbReference type="NCBI Taxonomy" id="1218175"/>
    <lineage>
        <taxon>Bacteria</taxon>
        <taxon>Bacillati</taxon>
        <taxon>Bacillota</taxon>
        <taxon>Bacilli</taxon>
        <taxon>Bacillales</taxon>
        <taxon>Bacillaceae</taxon>
        <taxon>Bacillus</taxon>
        <taxon>Bacillus cereus group</taxon>
    </lineage>
</organism>
<evidence type="ECO:0000313" key="1">
    <source>
        <dbReference type="EMBL" id="AFQ15577.1"/>
    </source>
</evidence>
<dbReference type="EMBL" id="CP003752">
    <property type="protein sequence ID" value="AFQ15577.1"/>
    <property type="molecule type" value="Genomic_DNA"/>
</dbReference>
<evidence type="ECO:0000313" key="2">
    <source>
        <dbReference type="Proteomes" id="UP000005259"/>
    </source>
</evidence>